<evidence type="ECO:0000313" key="3">
    <source>
        <dbReference type="Proteomes" id="UP001244297"/>
    </source>
</evidence>
<evidence type="ECO:0008006" key="4">
    <source>
        <dbReference type="Google" id="ProtNLM"/>
    </source>
</evidence>
<sequence>MRHEARSSNERGAGRVEAAADRGAAGTGHEAFGDLQVDHPRTMKDVERKNAPLHWLVTRRRLDKQVLAEIVSGNE</sequence>
<proteinExistence type="predicted"/>
<keyword evidence="3" id="KW-1185">Reference proteome</keyword>
<dbReference type="RefSeq" id="WP_238292447.1">
    <property type="nucleotide sequence ID" value="NZ_BPQS01000055.1"/>
</dbReference>
<reference evidence="3" key="1">
    <citation type="journal article" date="2019" name="Int. J. Syst. Evol. Microbiol.">
        <title>The Global Catalogue of Microorganisms (GCM) 10K type strain sequencing project: providing services to taxonomists for standard genome sequencing and annotation.</title>
        <authorList>
            <consortium name="The Broad Institute Genomics Platform"/>
            <consortium name="The Broad Institute Genome Sequencing Center for Infectious Disease"/>
            <person name="Wu L."/>
            <person name="Ma J."/>
        </authorList>
    </citation>
    <scope>NUCLEOTIDE SEQUENCE [LARGE SCALE GENOMIC DNA]</scope>
    <source>
        <strain evidence="3">CECT 7806</strain>
    </source>
</reference>
<evidence type="ECO:0000313" key="2">
    <source>
        <dbReference type="EMBL" id="MDN3572987.1"/>
    </source>
</evidence>
<name>A0ABT8AST1_9HYPH</name>
<feature type="region of interest" description="Disordered" evidence="1">
    <location>
        <begin position="1"/>
        <end position="46"/>
    </location>
</feature>
<comment type="caution">
    <text evidence="2">The sequence shown here is derived from an EMBL/GenBank/DDBJ whole genome shotgun (WGS) entry which is preliminary data.</text>
</comment>
<feature type="compositionally biased region" description="Basic and acidic residues" evidence="1">
    <location>
        <begin position="1"/>
        <end position="20"/>
    </location>
</feature>
<feature type="compositionally biased region" description="Basic and acidic residues" evidence="1">
    <location>
        <begin position="36"/>
        <end position="46"/>
    </location>
</feature>
<organism evidence="2 3">
    <name type="scientific">Methylobacterium longum</name>
    <dbReference type="NCBI Taxonomy" id="767694"/>
    <lineage>
        <taxon>Bacteria</taxon>
        <taxon>Pseudomonadati</taxon>
        <taxon>Pseudomonadota</taxon>
        <taxon>Alphaproteobacteria</taxon>
        <taxon>Hyphomicrobiales</taxon>
        <taxon>Methylobacteriaceae</taxon>
        <taxon>Methylobacterium</taxon>
    </lineage>
</organism>
<protein>
    <recommendedName>
        <fullName evidence="4">Transposase</fullName>
    </recommendedName>
</protein>
<dbReference type="EMBL" id="JAUFPT010000064">
    <property type="protein sequence ID" value="MDN3572987.1"/>
    <property type="molecule type" value="Genomic_DNA"/>
</dbReference>
<evidence type="ECO:0000256" key="1">
    <source>
        <dbReference type="SAM" id="MobiDB-lite"/>
    </source>
</evidence>
<accession>A0ABT8AST1</accession>
<gene>
    <name evidence="2" type="ORF">QWZ18_20445</name>
</gene>
<dbReference type="Proteomes" id="UP001244297">
    <property type="component" value="Unassembled WGS sequence"/>
</dbReference>